<evidence type="ECO:0000313" key="8">
    <source>
        <dbReference type="Proteomes" id="UP000669179"/>
    </source>
</evidence>
<comment type="subcellular location">
    <subcellularLocation>
        <location evidence="1">Cell membrane</location>
        <topology evidence="1">Multi-pass membrane protein</topology>
    </subcellularLocation>
</comment>
<feature type="transmembrane region" description="Helical" evidence="5">
    <location>
        <begin position="424"/>
        <end position="446"/>
    </location>
</feature>
<dbReference type="AlphaFoldDB" id="A0A939PHV9"/>
<dbReference type="Gene3D" id="1.20.1720.10">
    <property type="entry name" value="Multidrug resistance protein D"/>
    <property type="match status" value="1"/>
</dbReference>
<dbReference type="PANTHER" id="PTHR42718:SF39">
    <property type="entry name" value="ACTINORHODIN TRANSPORTER-RELATED"/>
    <property type="match status" value="1"/>
</dbReference>
<feature type="transmembrane region" description="Helical" evidence="5">
    <location>
        <begin position="7"/>
        <end position="30"/>
    </location>
</feature>
<proteinExistence type="predicted"/>
<dbReference type="GO" id="GO:0022857">
    <property type="term" value="F:transmembrane transporter activity"/>
    <property type="evidence" value="ECO:0007669"/>
    <property type="project" value="InterPro"/>
</dbReference>
<dbReference type="RefSeq" id="WP_208260963.1">
    <property type="nucleotide sequence ID" value="NZ_JAGEOJ010000018.1"/>
</dbReference>
<keyword evidence="3 5" id="KW-1133">Transmembrane helix</keyword>
<evidence type="ECO:0000256" key="1">
    <source>
        <dbReference type="ARBA" id="ARBA00004651"/>
    </source>
</evidence>
<accession>A0A939PHV9</accession>
<sequence length="491" mass="50402">MERRARGLLAVLLTGQFMVNVDIAIVNVAAPAVRSDLHPSGGALELVISGYTLTYAMLLITGARLGDTWGHRRSFLGGLALFTLASLACGLAPATPALIVARIVQGAAGALMVPQVLSGIQTHFVGKARERAQGLLVLTLSGGAVAGQALGGIVVSADLFGLSWRPIFLINVPVGLAMLALGPRLMPADVRGERKRLDLGGVALLSAAVLAAMLPLVFGRELHWPVWLWVMLAASVPALVAFVLWQRRVKARGGYPLLNLEVIAQPVIRWGLASLAASTATYFALMFVLALYLQQGLGKSPLFSGLVLVSWVAAFGIAGPVLPRCPQWFSSRAAVIGYVILAVAYLAIGASHAHPVPLVIALGFGGLGLGMGFASMLGRMSAALPQRYAADMSGLFNTNAQLAAVAGVAVFGTVYLGFADRPQHAFTIVTSVFAASALTAAVLAAITVRLARRTAVSGAESASGSGEQAGAAGGGDGLEAGVGAELAHGGA</sequence>
<dbReference type="EMBL" id="JAGEOJ010000018">
    <property type="protein sequence ID" value="MBO2452940.1"/>
    <property type="molecule type" value="Genomic_DNA"/>
</dbReference>
<feature type="transmembrane region" description="Helical" evidence="5">
    <location>
        <begin position="42"/>
        <end position="63"/>
    </location>
</feature>
<keyword evidence="2 5" id="KW-0812">Transmembrane</keyword>
<keyword evidence="4 5" id="KW-0472">Membrane</keyword>
<evidence type="ECO:0000256" key="4">
    <source>
        <dbReference type="ARBA" id="ARBA00023136"/>
    </source>
</evidence>
<dbReference type="PROSITE" id="PS50850">
    <property type="entry name" value="MFS"/>
    <property type="match status" value="1"/>
</dbReference>
<feature type="transmembrane region" description="Helical" evidence="5">
    <location>
        <begin position="334"/>
        <end position="352"/>
    </location>
</feature>
<dbReference type="PANTHER" id="PTHR42718">
    <property type="entry name" value="MAJOR FACILITATOR SUPERFAMILY MULTIDRUG TRANSPORTER MFSC"/>
    <property type="match status" value="1"/>
</dbReference>
<feature type="transmembrane region" description="Helical" evidence="5">
    <location>
        <begin position="132"/>
        <end position="155"/>
    </location>
</feature>
<feature type="domain" description="Major facilitator superfamily (MFS) profile" evidence="6">
    <location>
        <begin position="8"/>
        <end position="448"/>
    </location>
</feature>
<evidence type="ECO:0000256" key="3">
    <source>
        <dbReference type="ARBA" id="ARBA00022989"/>
    </source>
</evidence>
<feature type="transmembrane region" description="Helical" evidence="5">
    <location>
        <begin position="267"/>
        <end position="290"/>
    </location>
</feature>
<feature type="transmembrane region" description="Helical" evidence="5">
    <location>
        <begin position="399"/>
        <end position="418"/>
    </location>
</feature>
<dbReference type="InterPro" id="IPR036259">
    <property type="entry name" value="MFS_trans_sf"/>
</dbReference>
<feature type="transmembrane region" description="Helical" evidence="5">
    <location>
        <begin position="302"/>
        <end position="322"/>
    </location>
</feature>
<organism evidence="7 8">
    <name type="scientific">Actinomadura barringtoniae</name>
    <dbReference type="NCBI Taxonomy" id="1427535"/>
    <lineage>
        <taxon>Bacteria</taxon>
        <taxon>Bacillati</taxon>
        <taxon>Actinomycetota</taxon>
        <taxon>Actinomycetes</taxon>
        <taxon>Streptosporangiales</taxon>
        <taxon>Thermomonosporaceae</taxon>
        <taxon>Actinomadura</taxon>
    </lineage>
</organism>
<dbReference type="Pfam" id="PF07690">
    <property type="entry name" value="MFS_1"/>
    <property type="match status" value="1"/>
</dbReference>
<gene>
    <name evidence="7" type="ORF">J4573_38020</name>
</gene>
<protein>
    <submittedName>
        <fullName evidence="7">MFS transporter</fullName>
    </submittedName>
</protein>
<keyword evidence="8" id="KW-1185">Reference proteome</keyword>
<feature type="transmembrane region" description="Helical" evidence="5">
    <location>
        <begin position="224"/>
        <end position="246"/>
    </location>
</feature>
<dbReference type="GO" id="GO:0005886">
    <property type="term" value="C:plasma membrane"/>
    <property type="evidence" value="ECO:0007669"/>
    <property type="project" value="UniProtKB-SubCell"/>
</dbReference>
<evidence type="ECO:0000313" key="7">
    <source>
        <dbReference type="EMBL" id="MBO2452940.1"/>
    </source>
</evidence>
<evidence type="ECO:0000256" key="2">
    <source>
        <dbReference type="ARBA" id="ARBA00022692"/>
    </source>
</evidence>
<dbReference type="Gene3D" id="1.20.1250.20">
    <property type="entry name" value="MFS general substrate transporter like domains"/>
    <property type="match status" value="1"/>
</dbReference>
<comment type="caution">
    <text evidence="7">The sequence shown here is derived from an EMBL/GenBank/DDBJ whole genome shotgun (WGS) entry which is preliminary data.</text>
</comment>
<feature type="transmembrane region" description="Helical" evidence="5">
    <location>
        <begin position="99"/>
        <end position="120"/>
    </location>
</feature>
<evidence type="ECO:0000259" key="6">
    <source>
        <dbReference type="PROSITE" id="PS50850"/>
    </source>
</evidence>
<feature type="transmembrane region" description="Helical" evidence="5">
    <location>
        <begin position="358"/>
        <end position="378"/>
    </location>
</feature>
<dbReference type="CDD" id="cd17321">
    <property type="entry name" value="MFS_MMR_MDR_like"/>
    <property type="match status" value="1"/>
</dbReference>
<reference evidence="7" key="1">
    <citation type="submission" date="2021-03" db="EMBL/GenBank/DDBJ databases">
        <authorList>
            <person name="Kanchanasin P."/>
            <person name="Saeng-In P."/>
            <person name="Phongsopitanun W."/>
            <person name="Yuki M."/>
            <person name="Kudo T."/>
            <person name="Ohkuma M."/>
            <person name="Tanasupawat S."/>
        </authorList>
    </citation>
    <scope>NUCLEOTIDE SEQUENCE</scope>
    <source>
        <strain evidence="7">GKU 128</strain>
    </source>
</reference>
<dbReference type="SUPFAM" id="SSF103473">
    <property type="entry name" value="MFS general substrate transporter"/>
    <property type="match status" value="2"/>
</dbReference>
<feature type="transmembrane region" description="Helical" evidence="5">
    <location>
        <begin position="75"/>
        <end position="93"/>
    </location>
</feature>
<dbReference type="Proteomes" id="UP000669179">
    <property type="component" value="Unassembled WGS sequence"/>
</dbReference>
<name>A0A939PHV9_9ACTN</name>
<dbReference type="InterPro" id="IPR011701">
    <property type="entry name" value="MFS"/>
</dbReference>
<dbReference type="InterPro" id="IPR020846">
    <property type="entry name" value="MFS_dom"/>
</dbReference>
<evidence type="ECO:0000256" key="5">
    <source>
        <dbReference type="SAM" id="Phobius"/>
    </source>
</evidence>
<feature type="transmembrane region" description="Helical" evidence="5">
    <location>
        <begin position="167"/>
        <end position="185"/>
    </location>
</feature>
<feature type="transmembrane region" description="Helical" evidence="5">
    <location>
        <begin position="197"/>
        <end position="218"/>
    </location>
</feature>